<feature type="non-terminal residue" evidence="3">
    <location>
        <position position="1"/>
    </location>
</feature>
<dbReference type="Gene3D" id="2.30.180.10">
    <property type="entry name" value="FAS1 domain"/>
    <property type="match status" value="2"/>
</dbReference>
<dbReference type="EMBL" id="JAUEDM010000005">
    <property type="protein sequence ID" value="KAK3317096.1"/>
    <property type="molecule type" value="Genomic_DNA"/>
</dbReference>
<dbReference type="SUPFAM" id="SSF82153">
    <property type="entry name" value="FAS1 domain"/>
    <property type="match status" value="2"/>
</dbReference>
<accession>A0AAE0I282</accession>
<reference evidence="3" key="2">
    <citation type="submission" date="2023-06" db="EMBL/GenBank/DDBJ databases">
        <authorList>
            <consortium name="Lawrence Berkeley National Laboratory"/>
            <person name="Haridas S."/>
            <person name="Hensen N."/>
            <person name="Bonometti L."/>
            <person name="Westerberg I."/>
            <person name="Brannstrom I.O."/>
            <person name="Guillou S."/>
            <person name="Cros-Aarteil S."/>
            <person name="Calhoun S."/>
            <person name="Kuo A."/>
            <person name="Mondo S."/>
            <person name="Pangilinan J."/>
            <person name="Riley R."/>
            <person name="Labutti K."/>
            <person name="Andreopoulos B."/>
            <person name="Lipzen A."/>
            <person name="Chen C."/>
            <person name="Yanf M."/>
            <person name="Daum C."/>
            <person name="Ng V."/>
            <person name="Clum A."/>
            <person name="Steindorff A."/>
            <person name="Ohm R."/>
            <person name="Martin F."/>
            <person name="Silar P."/>
            <person name="Natvig D."/>
            <person name="Lalanne C."/>
            <person name="Gautier V."/>
            <person name="Ament-Velasquez S.L."/>
            <person name="Kruys A."/>
            <person name="Hutchinson M.I."/>
            <person name="Powell A.J."/>
            <person name="Barry K."/>
            <person name="Miller A.N."/>
            <person name="Grigoriev I.V."/>
            <person name="Debuchy R."/>
            <person name="Gladieux P."/>
            <person name="Thoren M.H."/>
            <person name="Johannesson H."/>
        </authorList>
    </citation>
    <scope>NUCLEOTIDE SEQUENCE</scope>
    <source>
        <strain evidence="3">CBS 118394</strain>
    </source>
</reference>
<dbReference type="PANTHER" id="PTHR10900:SF77">
    <property type="entry name" value="FI19380P1"/>
    <property type="match status" value="1"/>
</dbReference>
<sequence length="423" mass="46518">VSKRKPNVFKALRALAVLISVPLVVQFLVLRWIRTSPSEDQTSSHQSIEPQVATSSNPETNVTLWDLLRADARLSRFADVVGEHPDIVRGLAAPKAKLTVYAPTNEAFDKFYFPPDPPPFFGLFIAGYHMGPGVVPADRLASVGTVSSFVNGDIFFDYKQRISVQQKPDGTTTFNHEADYIPPSSDGAAPLVAANGLVHLIGGVLGLPNSTAHAIRTCPQLSTLEMALRRTELAERVYNTNAHISQTVFAPTNAAFDRLGKPAKQFLFTRAGRPYLDAILRFHVVENRTMFSDMYWPHGGAPLIDLHALEESEKEVSFNLPTLQPSQNITVQSRKMHGGQWKLHVFLCGDDDGVDVSVPDILTMDGVVHLVDSLLLPPGSSSKPEEKSWLGRLFHGFWQGSGESIESLIDRLEPYILDTEAAS</sequence>
<dbReference type="PANTHER" id="PTHR10900">
    <property type="entry name" value="PERIOSTIN-RELATED"/>
    <property type="match status" value="1"/>
</dbReference>
<dbReference type="Proteomes" id="UP001283341">
    <property type="component" value="Unassembled WGS sequence"/>
</dbReference>
<keyword evidence="1" id="KW-1133">Transmembrane helix</keyword>
<keyword evidence="1" id="KW-0812">Transmembrane</keyword>
<dbReference type="InterPro" id="IPR000782">
    <property type="entry name" value="FAS1_domain"/>
</dbReference>
<evidence type="ECO:0000256" key="1">
    <source>
        <dbReference type="SAM" id="Phobius"/>
    </source>
</evidence>
<evidence type="ECO:0000313" key="3">
    <source>
        <dbReference type="EMBL" id="KAK3317096.1"/>
    </source>
</evidence>
<dbReference type="PROSITE" id="PS50213">
    <property type="entry name" value="FAS1"/>
    <property type="match status" value="2"/>
</dbReference>
<reference evidence="3" key="1">
    <citation type="journal article" date="2023" name="Mol. Phylogenet. Evol.">
        <title>Genome-scale phylogeny and comparative genomics of the fungal order Sordariales.</title>
        <authorList>
            <person name="Hensen N."/>
            <person name="Bonometti L."/>
            <person name="Westerberg I."/>
            <person name="Brannstrom I.O."/>
            <person name="Guillou S."/>
            <person name="Cros-Aarteil S."/>
            <person name="Calhoun S."/>
            <person name="Haridas S."/>
            <person name="Kuo A."/>
            <person name="Mondo S."/>
            <person name="Pangilinan J."/>
            <person name="Riley R."/>
            <person name="LaButti K."/>
            <person name="Andreopoulos B."/>
            <person name="Lipzen A."/>
            <person name="Chen C."/>
            <person name="Yan M."/>
            <person name="Daum C."/>
            <person name="Ng V."/>
            <person name="Clum A."/>
            <person name="Steindorff A."/>
            <person name="Ohm R.A."/>
            <person name="Martin F."/>
            <person name="Silar P."/>
            <person name="Natvig D.O."/>
            <person name="Lalanne C."/>
            <person name="Gautier V."/>
            <person name="Ament-Velasquez S.L."/>
            <person name="Kruys A."/>
            <person name="Hutchinson M.I."/>
            <person name="Powell A.J."/>
            <person name="Barry K."/>
            <person name="Miller A.N."/>
            <person name="Grigoriev I.V."/>
            <person name="Debuchy R."/>
            <person name="Gladieux P."/>
            <person name="Hiltunen Thoren M."/>
            <person name="Johannesson H."/>
        </authorList>
    </citation>
    <scope>NUCLEOTIDE SEQUENCE</scope>
    <source>
        <strain evidence="3">CBS 118394</strain>
    </source>
</reference>
<dbReference type="AlphaFoldDB" id="A0AAE0I282"/>
<evidence type="ECO:0000313" key="4">
    <source>
        <dbReference type="Proteomes" id="UP001283341"/>
    </source>
</evidence>
<proteinExistence type="predicted"/>
<organism evidence="3 4">
    <name type="scientific">Apodospora peruviana</name>
    <dbReference type="NCBI Taxonomy" id="516989"/>
    <lineage>
        <taxon>Eukaryota</taxon>
        <taxon>Fungi</taxon>
        <taxon>Dikarya</taxon>
        <taxon>Ascomycota</taxon>
        <taxon>Pezizomycotina</taxon>
        <taxon>Sordariomycetes</taxon>
        <taxon>Sordariomycetidae</taxon>
        <taxon>Sordariales</taxon>
        <taxon>Lasiosphaeriaceae</taxon>
        <taxon>Apodospora</taxon>
    </lineage>
</organism>
<dbReference type="InterPro" id="IPR036378">
    <property type="entry name" value="FAS1_dom_sf"/>
</dbReference>
<keyword evidence="1" id="KW-0472">Membrane</keyword>
<evidence type="ECO:0000259" key="2">
    <source>
        <dbReference type="PROSITE" id="PS50213"/>
    </source>
</evidence>
<feature type="domain" description="FAS1" evidence="2">
    <location>
        <begin position="61"/>
        <end position="205"/>
    </location>
</feature>
<dbReference type="SMART" id="SM00554">
    <property type="entry name" value="FAS1"/>
    <property type="match status" value="2"/>
</dbReference>
<dbReference type="InterPro" id="IPR050904">
    <property type="entry name" value="Adhesion/Biosynth-related"/>
</dbReference>
<feature type="domain" description="FAS1" evidence="2">
    <location>
        <begin position="208"/>
        <end position="375"/>
    </location>
</feature>
<name>A0AAE0I282_9PEZI</name>
<keyword evidence="4" id="KW-1185">Reference proteome</keyword>
<comment type="caution">
    <text evidence="3">The sequence shown here is derived from an EMBL/GenBank/DDBJ whole genome shotgun (WGS) entry which is preliminary data.</text>
</comment>
<protein>
    <submittedName>
        <fullName evidence="3">FAS1 domain-containing protein</fullName>
    </submittedName>
</protein>
<gene>
    <name evidence="3" type="ORF">B0H66DRAFT_626895</name>
</gene>
<feature type="transmembrane region" description="Helical" evidence="1">
    <location>
        <begin position="12"/>
        <end position="33"/>
    </location>
</feature>
<dbReference type="Pfam" id="PF02469">
    <property type="entry name" value="Fasciclin"/>
    <property type="match status" value="2"/>
</dbReference>